<accession>A0A5C5W8V1</accession>
<dbReference type="Proteomes" id="UP000318995">
    <property type="component" value="Unassembled WGS sequence"/>
</dbReference>
<organism evidence="3 4">
    <name type="scientific">Botrimarina hoheduenensis</name>
    <dbReference type="NCBI Taxonomy" id="2528000"/>
    <lineage>
        <taxon>Bacteria</taxon>
        <taxon>Pseudomonadati</taxon>
        <taxon>Planctomycetota</taxon>
        <taxon>Planctomycetia</taxon>
        <taxon>Pirellulales</taxon>
        <taxon>Lacipirellulaceae</taxon>
        <taxon>Botrimarina</taxon>
    </lineage>
</organism>
<dbReference type="Pfam" id="PF07617">
    <property type="entry name" value="DUF1579"/>
    <property type="match status" value="1"/>
</dbReference>
<proteinExistence type="predicted"/>
<protein>
    <recommendedName>
        <fullName evidence="5">DUF1579 domain-containing protein</fullName>
    </recommendedName>
</protein>
<dbReference type="OrthoDB" id="512336at2"/>
<evidence type="ECO:0000313" key="3">
    <source>
        <dbReference type="EMBL" id="TWT46693.1"/>
    </source>
</evidence>
<dbReference type="EMBL" id="SJPH01000003">
    <property type="protein sequence ID" value="TWT46693.1"/>
    <property type="molecule type" value="Genomic_DNA"/>
</dbReference>
<dbReference type="RefSeq" id="WP_146573405.1">
    <property type="nucleotide sequence ID" value="NZ_SJPH01000003.1"/>
</dbReference>
<evidence type="ECO:0000256" key="2">
    <source>
        <dbReference type="SAM" id="SignalP"/>
    </source>
</evidence>
<keyword evidence="2" id="KW-0732">Signal</keyword>
<evidence type="ECO:0008006" key="5">
    <source>
        <dbReference type="Google" id="ProtNLM"/>
    </source>
</evidence>
<feature type="region of interest" description="Disordered" evidence="1">
    <location>
        <begin position="45"/>
        <end position="64"/>
    </location>
</feature>
<name>A0A5C5W8V1_9BACT</name>
<sequence length="186" mass="20393" precursor="true">MKNGSKLTVCTLTVLMSSSLLAQMPEFPGPAPEHAMLKQFVGEWESKGECSGGPDQPPMPNSGKISSRMLGDRWVISNLEINAGGHEVTGVQLIGYDPQKGKYVAVWADTMMNHLWQYEGEYDPAANTLHLYAEGPNFMTGEGTAEFRDSYEFLDSGEIVLTSTVKDDAGAWQVIMSGKSQRVDLR</sequence>
<feature type="chain" id="PRO_5022914633" description="DUF1579 domain-containing protein" evidence="2">
    <location>
        <begin position="23"/>
        <end position="186"/>
    </location>
</feature>
<reference evidence="3 4" key="1">
    <citation type="submission" date="2019-02" db="EMBL/GenBank/DDBJ databases">
        <title>Deep-cultivation of Planctomycetes and their phenomic and genomic characterization uncovers novel biology.</title>
        <authorList>
            <person name="Wiegand S."/>
            <person name="Jogler M."/>
            <person name="Boedeker C."/>
            <person name="Pinto D."/>
            <person name="Vollmers J."/>
            <person name="Rivas-Marin E."/>
            <person name="Kohn T."/>
            <person name="Peeters S.H."/>
            <person name="Heuer A."/>
            <person name="Rast P."/>
            <person name="Oberbeckmann S."/>
            <person name="Bunk B."/>
            <person name="Jeske O."/>
            <person name="Meyerdierks A."/>
            <person name="Storesund J.E."/>
            <person name="Kallscheuer N."/>
            <person name="Luecker S."/>
            <person name="Lage O.M."/>
            <person name="Pohl T."/>
            <person name="Merkel B.J."/>
            <person name="Hornburger P."/>
            <person name="Mueller R.-W."/>
            <person name="Bruemmer F."/>
            <person name="Labrenz M."/>
            <person name="Spormann A.M."/>
            <person name="Op Den Camp H."/>
            <person name="Overmann J."/>
            <person name="Amann R."/>
            <person name="Jetten M.S.M."/>
            <person name="Mascher T."/>
            <person name="Medema M.H."/>
            <person name="Devos D.P."/>
            <person name="Kaster A.-K."/>
            <person name="Ovreas L."/>
            <person name="Rohde M."/>
            <person name="Galperin M.Y."/>
            <person name="Jogler C."/>
        </authorList>
    </citation>
    <scope>NUCLEOTIDE SEQUENCE [LARGE SCALE GENOMIC DNA]</scope>
    <source>
        <strain evidence="3 4">Pla111</strain>
    </source>
</reference>
<keyword evidence="4" id="KW-1185">Reference proteome</keyword>
<feature type="signal peptide" evidence="2">
    <location>
        <begin position="1"/>
        <end position="22"/>
    </location>
</feature>
<dbReference type="AlphaFoldDB" id="A0A5C5W8V1"/>
<dbReference type="InterPro" id="IPR011473">
    <property type="entry name" value="DUF1579"/>
</dbReference>
<gene>
    <name evidence="3" type="ORF">Pla111_17940</name>
</gene>
<comment type="caution">
    <text evidence="3">The sequence shown here is derived from an EMBL/GenBank/DDBJ whole genome shotgun (WGS) entry which is preliminary data.</text>
</comment>
<evidence type="ECO:0000313" key="4">
    <source>
        <dbReference type="Proteomes" id="UP000318995"/>
    </source>
</evidence>
<evidence type="ECO:0000256" key="1">
    <source>
        <dbReference type="SAM" id="MobiDB-lite"/>
    </source>
</evidence>